<dbReference type="OrthoDB" id="105475at2"/>
<dbReference type="SUPFAM" id="SSF51556">
    <property type="entry name" value="Metallo-dependent hydrolases"/>
    <property type="match status" value="1"/>
</dbReference>
<evidence type="ECO:0000256" key="4">
    <source>
        <dbReference type="ARBA" id="ARBA00022801"/>
    </source>
</evidence>
<evidence type="ECO:0000256" key="3">
    <source>
        <dbReference type="ARBA" id="ARBA00022723"/>
    </source>
</evidence>
<evidence type="ECO:0000259" key="6">
    <source>
        <dbReference type="Pfam" id="PF00962"/>
    </source>
</evidence>
<sequence>MTDTTLATEATEAAPVRDLAALPKGHLHIHWEAAIRKATLEEMGAAAGIEIDIPTEFDDFSFFSATYRSMLQVLSVEENLYRLFEETIEDCAREGVVYAEFGASPHFYAETFGSTEKALDVLIAKAAEIGAKHGVEVGLMITLDRTESIETAVAYATIAAAYAGRGVVSLGLANDERGYPAADFVEAFRIGKEAGLLSTPHAGELAGPSEVRAAVEILQADRVLHGVTSAEDPSLMQELAAKGICLDVCPTSNDLLGVVQTIHEHPLKVFLAAGVRCSINADDPVLFGPSILDEYETSRTVLGLSDDELAACARSSIECSGASAELKARALAGIDAWLA</sequence>
<dbReference type="GO" id="GO:0009168">
    <property type="term" value="P:purine ribonucleoside monophosphate biosynthetic process"/>
    <property type="evidence" value="ECO:0007669"/>
    <property type="project" value="InterPro"/>
</dbReference>
<evidence type="ECO:0000256" key="1">
    <source>
        <dbReference type="ARBA" id="ARBA00001947"/>
    </source>
</evidence>
<dbReference type="AlphaFoldDB" id="A0A495IIU4"/>
<dbReference type="InterPro" id="IPR006650">
    <property type="entry name" value="A/AMP_deam_AS"/>
</dbReference>
<keyword evidence="8" id="KW-1185">Reference proteome</keyword>
<name>A0A495IIU4_9MICO</name>
<gene>
    <name evidence="7" type="ORF">C8E83_2161</name>
</gene>
<comment type="cofactor">
    <cofactor evidence="1">
        <name>Zn(2+)</name>
        <dbReference type="ChEBI" id="CHEBI:29105"/>
    </cofactor>
</comment>
<keyword evidence="5" id="KW-0862">Zinc</keyword>
<evidence type="ECO:0000313" key="7">
    <source>
        <dbReference type="EMBL" id="RKR75026.1"/>
    </source>
</evidence>
<organism evidence="7 8">
    <name type="scientific">Frondihabitans australicus</name>
    <dbReference type="NCBI Taxonomy" id="386892"/>
    <lineage>
        <taxon>Bacteria</taxon>
        <taxon>Bacillati</taxon>
        <taxon>Actinomycetota</taxon>
        <taxon>Actinomycetes</taxon>
        <taxon>Micrococcales</taxon>
        <taxon>Microbacteriaceae</taxon>
        <taxon>Frondihabitans</taxon>
    </lineage>
</organism>
<dbReference type="PANTHER" id="PTHR43114:SF6">
    <property type="entry name" value="ADENINE DEAMINASE"/>
    <property type="match status" value="1"/>
</dbReference>
<dbReference type="Gene3D" id="3.20.20.140">
    <property type="entry name" value="Metal-dependent hydrolases"/>
    <property type="match status" value="1"/>
</dbReference>
<evidence type="ECO:0000256" key="5">
    <source>
        <dbReference type="ARBA" id="ARBA00022833"/>
    </source>
</evidence>
<protein>
    <submittedName>
        <fullName evidence="7">Adenosine deaminase</fullName>
    </submittedName>
</protein>
<comment type="caution">
    <text evidence="7">The sequence shown here is derived from an EMBL/GenBank/DDBJ whole genome shotgun (WGS) entry which is preliminary data.</text>
</comment>
<dbReference type="InterPro" id="IPR001365">
    <property type="entry name" value="A_deaminase_dom"/>
</dbReference>
<evidence type="ECO:0000313" key="8">
    <source>
        <dbReference type="Proteomes" id="UP000280008"/>
    </source>
</evidence>
<dbReference type="Proteomes" id="UP000280008">
    <property type="component" value="Unassembled WGS sequence"/>
</dbReference>
<accession>A0A495IIU4</accession>
<dbReference type="PANTHER" id="PTHR43114">
    <property type="entry name" value="ADENINE DEAMINASE"/>
    <property type="match status" value="1"/>
</dbReference>
<dbReference type="EMBL" id="RBKS01000001">
    <property type="protein sequence ID" value="RKR75026.1"/>
    <property type="molecule type" value="Genomic_DNA"/>
</dbReference>
<feature type="domain" description="Adenosine deaminase" evidence="6">
    <location>
        <begin position="23"/>
        <end position="337"/>
    </location>
</feature>
<dbReference type="GO" id="GO:0016814">
    <property type="term" value="F:hydrolase activity, acting on carbon-nitrogen (but not peptide) bonds, in cyclic amidines"/>
    <property type="evidence" value="ECO:0007669"/>
    <property type="project" value="UniProtKB-ARBA"/>
</dbReference>
<keyword evidence="3" id="KW-0479">Metal-binding</keyword>
<keyword evidence="4" id="KW-0378">Hydrolase</keyword>
<evidence type="ECO:0000256" key="2">
    <source>
        <dbReference type="ARBA" id="ARBA00006676"/>
    </source>
</evidence>
<comment type="similarity">
    <text evidence="2">Belongs to the metallo-dependent hydrolases superfamily. Adenosine and AMP deaminases family.</text>
</comment>
<dbReference type="RefSeq" id="WP_121369868.1">
    <property type="nucleotide sequence ID" value="NZ_RBKS01000001.1"/>
</dbReference>
<dbReference type="InterPro" id="IPR006330">
    <property type="entry name" value="Ado/ade_deaminase"/>
</dbReference>
<dbReference type="GO" id="GO:0019239">
    <property type="term" value="F:deaminase activity"/>
    <property type="evidence" value="ECO:0007669"/>
    <property type="project" value="InterPro"/>
</dbReference>
<dbReference type="GO" id="GO:0046872">
    <property type="term" value="F:metal ion binding"/>
    <property type="evidence" value="ECO:0007669"/>
    <property type="project" value="UniProtKB-KW"/>
</dbReference>
<dbReference type="PROSITE" id="PS00485">
    <property type="entry name" value="A_DEAMINASE"/>
    <property type="match status" value="1"/>
</dbReference>
<dbReference type="NCBIfam" id="TIGR01430">
    <property type="entry name" value="aden_deam"/>
    <property type="match status" value="1"/>
</dbReference>
<dbReference type="InterPro" id="IPR032466">
    <property type="entry name" value="Metal_Hydrolase"/>
</dbReference>
<proteinExistence type="inferred from homology"/>
<dbReference type="Pfam" id="PF00962">
    <property type="entry name" value="A_deaminase"/>
    <property type="match status" value="1"/>
</dbReference>
<reference evidence="7 8" key="1">
    <citation type="submission" date="2018-10" db="EMBL/GenBank/DDBJ databases">
        <title>Sequencing the genomes of 1000 actinobacteria strains.</title>
        <authorList>
            <person name="Klenk H.-P."/>
        </authorList>
    </citation>
    <scope>NUCLEOTIDE SEQUENCE [LARGE SCALE GENOMIC DNA]</scope>
    <source>
        <strain evidence="7 8">DSM 17894</strain>
    </source>
</reference>